<evidence type="ECO:0000256" key="4">
    <source>
        <dbReference type="ARBA" id="ARBA00022593"/>
    </source>
</evidence>
<dbReference type="InterPro" id="IPR003959">
    <property type="entry name" value="ATPase_AAA_core"/>
</dbReference>
<evidence type="ECO:0000256" key="7">
    <source>
        <dbReference type="ARBA" id="ARBA00022840"/>
    </source>
</evidence>
<dbReference type="InterPro" id="IPR041569">
    <property type="entry name" value="AAA_lid_3"/>
</dbReference>
<dbReference type="SMART" id="SM00382">
    <property type="entry name" value="AAA"/>
    <property type="match status" value="2"/>
</dbReference>
<evidence type="ECO:0000256" key="10">
    <source>
        <dbReference type="ARBA" id="ARBA00032509"/>
    </source>
</evidence>
<dbReference type="SUPFAM" id="SSF54585">
    <property type="entry name" value="Cdc48 domain 2-like"/>
    <property type="match status" value="1"/>
</dbReference>
<feature type="region of interest" description="Disordered" evidence="13">
    <location>
        <begin position="1798"/>
        <end position="1826"/>
    </location>
</feature>
<protein>
    <recommendedName>
        <fullName evidence="11">Peroxisomal ATPase PEX1</fullName>
    </recommendedName>
    <alternativeName>
        <fullName evidence="10">Peroxin-1</fullName>
    </alternativeName>
</protein>
<comment type="similarity">
    <text evidence="2">Belongs to the AAA ATPase family.</text>
</comment>
<evidence type="ECO:0000256" key="1">
    <source>
        <dbReference type="ARBA" id="ARBA00004370"/>
    </source>
</evidence>
<evidence type="ECO:0000256" key="11">
    <source>
        <dbReference type="ARBA" id="ARBA00034532"/>
    </source>
</evidence>
<dbReference type="InterPro" id="IPR050168">
    <property type="entry name" value="AAA_ATPase_domain"/>
</dbReference>
<dbReference type="SUPFAM" id="SSF52540">
    <property type="entry name" value="P-loop containing nucleoside triphosphate hydrolases"/>
    <property type="match status" value="2"/>
</dbReference>
<feature type="compositionally biased region" description="Basic and acidic residues" evidence="13">
    <location>
        <begin position="1330"/>
        <end position="1347"/>
    </location>
</feature>
<dbReference type="InterPro" id="IPR003593">
    <property type="entry name" value="AAA+_ATPase"/>
</dbReference>
<dbReference type="GO" id="GO:0016558">
    <property type="term" value="P:protein import into peroxisome matrix"/>
    <property type="evidence" value="ECO:0007669"/>
    <property type="project" value="TreeGrafter"/>
</dbReference>
<dbReference type="InterPro" id="IPR003960">
    <property type="entry name" value="ATPase_AAA_CS"/>
</dbReference>
<keyword evidence="8" id="KW-0653">Protein transport</keyword>
<dbReference type="Gene3D" id="1.10.8.60">
    <property type="match status" value="1"/>
</dbReference>
<feature type="domain" description="AAA+ ATPase" evidence="14">
    <location>
        <begin position="426"/>
        <end position="576"/>
    </location>
</feature>
<evidence type="ECO:0000256" key="6">
    <source>
        <dbReference type="ARBA" id="ARBA00022801"/>
    </source>
</evidence>
<keyword evidence="6" id="KW-0378">Hydrolase</keyword>
<keyword evidence="3" id="KW-0813">Transport</keyword>
<feature type="domain" description="AAA+ ATPase" evidence="14">
    <location>
        <begin position="710"/>
        <end position="845"/>
    </location>
</feature>
<evidence type="ECO:0000313" key="15">
    <source>
        <dbReference type="EMBL" id="CDZ96687.1"/>
    </source>
</evidence>
<feature type="region of interest" description="Disordered" evidence="13">
    <location>
        <begin position="349"/>
        <end position="384"/>
    </location>
</feature>
<evidence type="ECO:0000256" key="9">
    <source>
        <dbReference type="ARBA" id="ARBA00023136"/>
    </source>
</evidence>
<dbReference type="Gene3D" id="3.10.330.10">
    <property type="match status" value="1"/>
</dbReference>
<keyword evidence="9" id="KW-0472">Membrane</keyword>
<evidence type="ECO:0000256" key="3">
    <source>
        <dbReference type="ARBA" id="ARBA00022448"/>
    </source>
</evidence>
<feature type="region of interest" description="Disordered" evidence="13">
    <location>
        <begin position="175"/>
        <end position="220"/>
    </location>
</feature>
<keyword evidence="5" id="KW-0547">Nucleotide-binding</keyword>
<dbReference type="InterPro" id="IPR029067">
    <property type="entry name" value="CDC48_domain_2-like_sf"/>
</dbReference>
<dbReference type="EMBL" id="LN483167">
    <property type="protein sequence ID" value="CDZ96687.1"/>
    <property type="molecule type" value="Genomic_DNA"/>
</dbReference>
<reference evidence="15" key="1">
    <citation type="submission" date="2014-08" db="EMBL/GenBank/DDBJ databases">
        <authorList>
            <person name="Sharma Rahul"/>
            <person name="Thines Marco"/>
        </authorList>
    </citation>
    <scope>NUCLEOTIDE SEQUENCE</scope>
</reference>
<feature type="compositionally biased region" description="Basic and acidic residues" evidence="13">
    <location>
        <begin position="1931"/>
        <end position="1944"/>
    </location>
</feature>
<dbReference type="CDD" id="cd19526">
    <property type="entry name" value="RecA-like_PEX1_r2"/>
    <property type="match status" value="1"/>
</dbReference>
<dbReference type="GO" id="GO:0005829">
    <property type="term" value="C:cytosol"/>
    <property type="evidence" value="ECO:0007669"/>
    <property type="project" value="TreeGrafter"/>
</dbReference>
<comment type="catalytic activity">
    <reaction evidence="12">
        <text>ATP + H2O = ADP + phosphate + H(+)</text>
        <dbReference type="Rhea" id="RHEA:13065"/>
        <dbReference type="ChEBI" id="CHEBI:15377"/>
        <dbReference type="ChEBI" id="CHEBI:15378"/>
        <dbReference type="ChEBI" id="CHEBI:30616"/>
        <dbReference type="ChEBI" id="CHEBI:43474"/>
        <dbReference type="ChEBI" id="CHEBI:456216"/>
    </reaction>
    <physiologicalReaction direction="left-to-right" evidence="12">
        <dbReference type="Rhea" id="RHEA:13066"/>
    </physiologicalReaction>
</comment>
<dbReference type="PANTHER" id="PTHR23077:SF12">
    <property type="entry name" value="PEROXISOMAL ATPASE PEX1"/>
    <property type="match status" value="1"/>
</dbReference>
<dbReference type="InterPro" id="IPR015342">
    <property type="entry name" value="PEX1-N_C-lobe"/>
</dbReference>
<evidence type="ECO:0000256" key="2">
    <source>
        <dbReference type="ARBA" id="ARBA00006914"/>
    </source>
</evidence>
<feature type="compositionally biased region" description="Low complexity" evidence="13">
    <location>
        <begin position="197"/>
        <end position="209"/>
    </location>
</feature>
<dbReference type="InterPro" id="IPR027417">
    <property type="entry name" value="P-loop_NTPase"/>
</dbReference>
<keyword evidence="7" id="KW-0067">ATP-binding</keyword>
<dbReference type="Pfam" id="PF09262">
    <property type="entry name" value="PEX-1N"/>
    <property type="match status" value="1"/>
</dbReference>
<dbReference type="Pfam" id="PF00004">
    <property type="entry name" value="AAA"/>
    <property type="match status" value="2"/>
</dbReference>
<feature type="region of interest" description="Disordered" evidence="13">
    <location>
        <begin position="1847"/>
        <end position="2001"/>
    </location>
</feature>
<feature type="region of interest" description="Disordered" evidence="13">
    <location>
        <begin position="1323"/>
        <end position="1376"/>
    </location>
</feature>
<evidence type="ECO:0000256" key="8">
    <source>
        <dbReference type="ARBA" id="ARBA00022927"/>
    </source>
</evidence>
<evidence type="ECO:0000259" key="14">
    <source>
        <dbReference type="SMART" id="SM00382"/>
    </source>
</evidence>
<dbReference type="PANTHER" id="PTHR23077">
    <property type="entry name" value="AAA-FAMILY ATPASE"/>
    <property type="match status" value="1"/>
</dbReference>
<dbReference type="PROSITE" id="PS00674">
    <property type="entry name" value="AAA"/>
    <property type="match status" value="1"/>
</dbReference>
<dbReference type="InterPro" id="IPR009010">
    <property type="entry name" value="Asp_de-COase-like_dom_sf"/>
</dbReference>
<feature type="compositionally biased region" description="Basic residues" evidence="13">
    <location>
        <begin position="1920"/>
        <end position="1930"/>
    </location>
</feature>
<feature type="compositionally biased region" description="Polar residues" evidence="13">
    <location>
        <begin position="187"/>
        <end position="196"/>
    </location>
</feature>
<feature type="compositionally biased region" description="Basic and acidic residues" evidence="13">
    <location>
        <begin position="1976"/>
        <end position="1993"/>
    </location>
</feature>
<dbReference type="Pfam" id="PF17862">
    <property type="entry name" value="AAA_lid_3"/>
    <property type="match status" value="1"/>
</dbReference>
<feature type="compositionally biased region" description="Low complexity" evidence="13">
    <location>
        <begin position="1357"/>
        <end position="1372"/>
    </location>
</feature>
<sequence length="2001" mass="221145">MVYKARIRLLSLKTSLANLPLSIYSPLVQAQKRPQSLALHVISQSGKESYLGWSGLSSSAAAPGDWLEVDPGVAAGFGWVQGQEVEISIVNGLSKAKSISVAPLTPEDWDMISLHADYLEQNLLFTVRVGSIHEILEIWIKGKYRVQMRVEKMNPSKQKVLLLSQDTEVIIAPMLRPPQPTPEAPSSAPQISKNPGSSSAESHSKSAAKMIPKLKSPTTQSTISTHLGAVLRSLPSRISPSFSIDSGFEPECGPVIYLSKDTLNLIPNKPSKTGMSVQLEPLDVPSDSEALIQSEDGVDEAQGGHGLIKLTVQCIADQRIPYRHFMLPGGGENENEGFALWKASWADSTSTSTSTPGPRSASPELDLEQTDRAASKTKSGSSHCKRVLPGIQSTIDEALVVMVNLLILQSGMFFAGPGNGNEISSVSRTLLLTGNPRSGKTTIARELTERLEEDARTLCHPIYMDLTKLAEERIPAIKEEFIKLVRKANWLRPSCLVLDGLDALCGVELEHMDTTRPRQIAEFMVSILEPSSASSEGGRLKDGVVVIATANSALDVHPLLSAKHVFSGRVGIHSLTKDERKEVLDHLLATKIAQSTLRVDPTRPPNIISLATELEGYLVSDLKDLVDRAVQESAIRNIFSRKDEFFVSAEDFDNAHSGFVPFSLRDVKLHKSEVKWDDIGGLIDVRRTLRETLEWPTKYAAIFTQSPLRLRSGLLLYGYPGCGKTLLASAVAKECGLNFISVKGPEILSKYIGSSEKSVRDLFERATAAKPCVLFFDEFDSIAPKRGHDSTGVTDRVVNQMLTQMDGAEGLEGVYVLAATSRPDLIDPALLRPGRLDKSLLCPMPSESDRLDILRSLTRNLKLDPAISLPNLARQTENFSGADLGGLIGSAHLHSVHSTLDDDNLDTSPNRSVRNGEEIKGEVLVLSGGNKGKKLIARSRAEEGALKKRVAVMLNAGEEDPAELVGKIATKRDRPIMRIEQNHMDRALTSVRPSVPEAERRRLARIYSDLPPSCEVPSHPDDKDYTFDECVSHVSDESSYRCAADSGAAQHNLILLQSLKQSRYFYSTRLLPTFRSPVNPPNPIPAPHTLQDLGTVSMLIGPCQFNQCTLYQVQYLSGHLEGNLDRTSAQGDVQNTYPETDALEDLSFDKLGWLDLEQVGHLNEVHAVGLNIEGLTNISTVQSEKLIGEAGEKESLKSGGTMDIVRPRRGGANEEPSYYLQNQRCAPHINSSKLEASVWSSDARRLRKQKSQNAKPTFTPELKKAIQLTATLEIRLAELLYKTYLERAQESELMELNGIMKAIESDVDSGRFDWELMLAKAKNAQRVQRMNKEQKREEPEKRRDRSASHLASSHRYSNLSPSSSANAQSANSDDLVQSNRPIEATSMKLSSAPMLWSRSSPKCLATLETGHYPNRQPYRLSPTPTLPNSDPSPLGRLRSADLVSRIHIDSLNSFDHFAFANPNLSVPTGAGSSLHNTRFSSPSVALDHSIAHSVNGTEQMVKNGKRLNASDHPHEQGLSMQNRKAPIQHHMPVEDHASISSERPLHTLLPVNDVVVSFPGDTEELFLIPLSRSIISRDLAEEGGSIRISFFTPTPPTILPPPPVHYRLNSLNLTPQHRGSDNPNLVRKNSGVDNDERTELMTIVIENYSEETWKALESSYLGHLKVIFEGMNGREERISEFQSMLRLGLPSSPATGLPTIPMSEESVSAQIDEEQRRAALERRDQETKFFRDEAARVYFETNGQWPEDYEPPFTFEEFENLQENIHNLEDLEIPVNDENVGRAVTPSPTPAAVVVGERRKSDVKGVTGRKRKQKGQKAAVASDEEDILPDNLSETIAEYILSIPNRSQPNRKMKTPDYTIESDRESTPLTPIASSDSDEDSSETVVVERDSSQYNFSEEQPPKASTYERRKPQTSIRVLPKPKKVARYSRRTTEKLERRQHDQRSFLAHSTPAYSKVSPISRVPNRTGDSSGRDIPSTRESESKNQEGDRSDSDDSDLLIM</sequence>
<evidence type="ECO:0000256" key="12">
    <source>
        <dbReference type="ARBA" id="ARBA00048778"/>
    </source>
</evidence>
<organism evidence="15">
    <name type="scientific">Phaffia rhodozyma</name>
    <name type="common">Yeast</name>
    <name type="synonym">Xanthophyllomyces dendrorhous</name>
    <dbReference type="NCBI Taxonomy" id="264483"/>
    <lineage>
        <taxon>Eukaryota</taxon>
        <taxon>Fungi</taxon>
        <taxon>Dikarya</taxon>
        <taxon>Basidiomycota</taxon>
        <taxon>Agaricomycotina</taxon>
        <taxon>Tremellomycetes</taxon>
        <taxon>Cystofilobasidiales</taxon>
        <taxon>Mrakiaceae</taxon>
        <taxon>Phaffia</taxon>
    </lineage>
</organism>
<dbReference type="GO" id="GO:0005778">
    <property type="term" value="C:peroxisomal membrane"/>
    <property type="evidence" value="ECO:0007669"/>
    <property type="project" value="TreeGrafter"/>
</dbReference>
<name>A0A0F7SI42_PHARH</name>
<evidence type="ECO:0000256" key="5">
    <source>
        <dbReference type="ARBA" id="ARBA00022741"/>
    </source>
</evidence>
<dbReference type="CDD" id="cd00009">
    <property type="entry name" value="AAA"/>
    <property type="match status" value="1"/>
</dbReference>
<feature type="compositionally biased region" description="Polar residues" evidence="13">
    <location>
        <begin position="1422"/>
        <end position="1431"/>
    </location>
</feature>
<dbReference type="SUPFAM" id="SSF50692">
    <property type="entry name" value="ADC-like"/>
    <property type="match status" value="1"/>
</dbReference>
<evidence type="ECO:0000256" key="13">
    <source>
        <dbReference type="SAM" id="MobiDB-lite"/>
    </source>
</evidence>
<proteinExistence type="inferred from homology"/>
<accession>A0A0F7SI42</accession>
<dbReference type="GO" id="GO:0016887">
    <property type="term" value="F:ATP hydrolysis activity"/>
    <property type="evidence" value="ECO:0007669"/>
    <property type="project" value="InterPro"/>
</dbReference>
<comment type="subcellular location">
    <subcellularLocation>
        <location evidence="1">Membrane</location>
    </subcellularLocation>
</comment>
<feature type="region of interest" description="Disordered" evidence="13">
    <location>
        <begin position="1408"/>
        <end position="1433"/>
    </location>
</feature>
<keyword evidence="4" id="KW-0962">Peroxisome biogenesis</keyword>
<dbReference type="FunFam" id="3.40.50.300:FF:000149">
    <property type="entry name" value="Nuclear valosin-containing protein-like"/>
    <property type="match status" value="1"/>
</dbReference>
<dbReference type="GO" id="GO:0005524">
    <property type="term" value="F:ATP binding"/>
    <property type="evidence" value="ECO:0007669"/>
    <property type="project" value="UniProtKB-KW"/>
</dbReference>
<dbReference type="Gene3D" id="3.40.50.300">
    <property type="entry name" value="P-loop containing nucleotide triphosphate hydrolases"/>
    <property type="match status" value="2"/>
</dbReference>